<reference evidence="6" key="1">
    <citation type="journal article" date="2019" name="Int. J. Syst. Evol. Microbiol.">
        <title>The Global Catalogue of Microorganisms (GCM) 10K type strain sequencing project: providing services to taxonomists for standard genome sequencing and annotation.</title>
        <authorList>
            <consortium name="The Broad Institute Genomics Platform"/>
            <consortium name="The Broad Institute Genome Sequencing Center for Infectious Disease"/>
            <person name="Wu L."/>
            <person name="Ma J."/>
        </authorList>
    </citation>
    <scope>NUCLEOTIDE SEQUENCE [LARGE SCALE GENOMIC DNA]</scope>
    <source>
        <strain evidence="6">JCM 18326</strain>
    </source>
</reference>
<dbReference type="PANTHER" id="PTHR34501">
    <property type="entry name" value="PROTEIN YDDL-RELATED"/>
    <property type="match status" value="1"/>
</dbReference>
<dbReference type="Pfam" id="PF13609">
    <property type="entry name" value="Porin_4"/>
    <property type="match status" value="1"/>
</dbReference>
<evidence type="ECO:0000313" key="6">
    <source>
        <dbReference type="Proteomes" id="UP001500298"/>
    </source>
</evidence>
<proteinExistence type="predicted"/>
<dbReference type="Proteomes" id="UP001500298">
    <property type="component" value="Unassembled WGS sequence"/>
</dbReference>
<sequence length="388" mass="43763">MAFYTTPLQAQKNPEFQNEQGEVTHKDSLSIYGAVNTLVARLGEGEYEVLQNVPRWGFYLQKASTRTRISMIARMEWGVNMIENNTVINPDATTAEDFLQDGIDAFTTRQGYIGVSHPVWGTLTIGKQWSVYYDVSNVTDYFNVFGSAGSGTYNFFTDGGIEGTGRADKAIIYRNKYKGFSLGLQSQLLGNVYHYAASLRYKFKELGVTLGAAYNRANTTTDFEGIGIIFPDKTLDSHVLSASYDKGAWYFGLLYANQDSEFFSSNQQVIIPDNPTEEPTEASILIEMPAIGVELYGRYRFKKFFNLYGGFNLLIPRADNDLPPQVDSDFRTYFWTTGLEFRTAKGAAAYFEAKLDNSINDKGNEVNNLYALGLRYNFNFDFLTLIER</sequence>
<name>A0ABP9DBA2_9BACT</name>
<dbReference type="EMBL" id="BAABJX010000024">
    <property type="protein sequence ID" value="GAA4831786.1"/>
    <property type="molecule type" value="Genomic_DNA"/>
</dbReference>
<dbReference type="Gene3D" id="2.40.160.10">
    <property type="entry name" value="Porin"/>
    <property type="match status" value="1"/>
</dbReference>
<organism evidence="5 6">
    <name type="scientific">Algivirga pacifica</name>
    <dbReference type="NCBI Taxonomy" id="1162670"/>
    <lineage>
        <taxon>Bacteria</taxon>
        <taxon>Pseudomonadati</taxon>
        <taxon>Bacteroidota</taxon>
        <taxon>Cytophagia</taxon>
        <taxon>Cytophagales</taxon>
        <taxon>Flammeovirgaceae</taxon>
        <taxon>Algivirga</taxon>
    </lineage>
</organism>
<evidence type="ECO:0000256" key="3">
    <source>
        <dbReference type="ARBA" id="ARBA00023136"/>
    </source>
</evidence>
<keyword evidence="2" id="KW-0732">Signal</keyword>
<evidence type="ECO:0000259" key="4">
    <source>
        <dbReference type="Pfam" id="PF13609"/>
    </source>
</evidence>
<dbReference type="SUPFAM" id="SSF56935">
    <property type="entry name" value="Porins"/>
    <property type="match status" value="1"/>
</dbReference>
<feature type="domain" description="Porin" evidence="4">
    <location>
        <begin position="21"/>
        <end position="378"/>
    </location>
</feature>
<dbReference type="PANTHER" id="PTHR34501:SF2">
    <property type="entry name" value="OUTER MEMBRANE PORIN F-RELATED"/>
    <property type="match status" value="1"/>
</dbReference>
<evidence type="ECO:0000256" key="1">
    <source>
        <dbReference type="ARBA" id="ARBA00004571"/>
    </source>
</evidence>
<evidence type="ECO:0000256" key="2">
    <source>
        <dbReference type="ARBA" id="ARBA00022729"/>
    </source>
</evidence>
<evidence type="ECO:0000313" key="5">
    <source>
        <dbReference type="EMBL" id="GAA4831786.1"/>
    </source>
</evidence>
<dbReference type="RefSeq" id="WP_345370821.1">
    <property type="nucleotide sequence ID" value="NZ_BAABJX010000024.1"/>
</dbReference>
<gene>
    <name evidence="5" type="ORF">GCM10023331_16310</name>
</gene>
<accession>A0ABP9DBA2</accession>
<dbReference type="CDD" id="cd00342">
    <property type="entry name" value="gram_neg_porins"/>
    <property type="match status" value="1"/>
</dbReference>
<dbReference type="InterPro" id="IPR023614">
    <property type="entry name" value="Porin_dom_sf"/>
</dbReference>
<keyword evidence="6" id="KW-1185">Reference proteome</keyword>
<dbReference type="InterPro" id="IPR050298">
    <property type="entry name" value="Gram-neg_bact_OMP"/>
</dbReference>
<dbReference type="InterPro" id="IPR033900">
    <property type="entry name" value="Gram_neg_porin_domain"/>
</dbReference>
<keyword evidence="3" id="KW-0472">Membrane</keyword>
<comment type="caution">
    <text evidence="5">The sequence shown here is derived from an EMBL/GenBank/DDBJ whole genome shotgun (WGS) entry which is preliminary data.</text>
</comment>
<comment type="subcellular location">
    <subcellularLocation>
        <location evidence="1">Cell outer membrane</location>
        <topology evidence="1">Multi-pass membrane protein</topology>
    </subcellularLocation>
</comment>
<protein>
    <submittedName>
        <fullName evidence="5">Porin</fullName>
    </submittedName>
</protein>